<proteinExistence type="predicted"/>
<sequence>MIDLSNYLIIPEDYAVNDFKNGSKALKTSKITAPIRINSF</sequence>
<protein>
    <submittedName>
        <fullName evidence="1">Uncharacterized protein</fullName>
    </submittedName>
</protein>
<name>A0A090WV87_9FLAO</name>
<organism evidence="1 2">
    <name type="scientific">Algibacter lectus</name>
    <dbReference type="NCBI Taxonomy" id="221126"/>
    <lineage>
        <taxon>Bacteria</taxon>
        <taxon>Pseudomonadati</taxon>
        <taxon>Bacteroidota</taxon>
        <taxon>Flavobacteriia</taxon>
        <taxon>Flavobacteriales</taxon>
        <taxon>Flavobacteriaceae</taxon>
        <taxon>Algibacter</taxon>
    </lineage>
</organism>
<dbReference type="Proteomes" id="UP000029643">
    <property type="component" value="Unassembled WGS sequence"/>
</dbReference>
<dbReference type="RefSeq" id="WP_262480830.1">
    <property type="nucleotide sequence ID" value="NZ_BBNU01000013.1"/>
</dbReference>
<reference evidence="1 2" key="1">
    <citation type="journal article" date="2014" name="Genome Announc.">
        <title>Draft Genome Sequences of Marine Flavobacterium Algibacter lectus Strains SS8 and NR4.</title>
        <authorList>
            <person name="Takatani N."/>
            <person name="Nakanishi M."/>
            <person name="Meirelles P."/>
            <person name="Mino S."/>
            <person name="Suda W."/>
            <person name="Oshima K."/>
            <person name="Hattori M."/>
            <person name="Ohkuma M."/>
            <person name="Hosokawa M."/>
            <person name="Miyashita K."/>
            <person name="Thompson F.L."/>
            <person name="Niwa A."/>
            <person name="Sawabe T."/>
            <person name="Sawabe T."/>
        </authorList>
    </citation>
    <scope>NUCLEOTIDE SEQUENCE [LARGE SCALE GENOMIC DNA]</scope>
    <source>
        <strain evidence="2">JCM19274</strain>
    </source>
</reference>
<evidence type="ECO:0000313" key="2">
    <source>
        <dbReference type="Proteomes" id="UP000029643"/>
    </source>
</evidence>
<dbReference type="EMBL" id="BBNU01000013">
    <property type="protein sequence ID" value="GAL81015.1"/>
    <property type="molecule type" value="Genomic_DNA"/>
</dbReference>
<accession>A0A090WV87</accession>
<gene>
    <name evidence="1" type="ORF">JCM19274_2189</name>
</gene>
<comment type="caution">
    <text evidence="1">The sequence shown here is derived from an EMBL/GenBank/DDBJ whole genome shotgun (WGS) entry which is preliminary data.</text>
</comment>
<evidence type="ECO:0000313" key="1">
    <source>
        <dbReference type="EMBL" id="GAL81015.1"/>
    </source>
</evidence>
<dbReference type="AlphaFoldDB" id="A0A090WV87"/>